<dbReference type="EMBL" id="JAAGBB010000084">
    <property type="protein sequence ID" value="MBR0669126.1"/>
    <property type="molecule type" value="Genomic_DNA"/>
</dbReference>
<dbReference type="PANTHER" id="PTHR33121">
    <property type="entry name" value="CYCLIC DI-GMP PHOSPHODIESTERASE PDEF"/>
    <property type="match status" value="1"/>
</dbReference>
<comment type="caution">
    <text evidence="2">The sequence shown here is derived from an EMBL/GenBank/DDBJ whole genome shotgun (WGS) entry which is preliminary data.</text>
</comment>
<protein>
    <submittedName>
        <fullName evidence="2">EAL domain-containing protein</fullName>
    </submittedName>
</protein>
<accession>A0ABS5F988</accession>
<dbReference type="Proteomes" id="UP001196870">
    <property type="component" value="Unassembled WGS sequence"/>
</dbReference>
<evidence type="ECO:0000313" key="3">
    <source>
        <dbReference type="Proteomes" id="UP001196870"/>
    </source>
</evidence>
<proteinExistence type="predicted"/>
<dbReference type="Pfam" id="PF00563">
    <property type="entry name" value="EAL"/>
    <property type="match status" value="1"/>
</dbReference>
<gene>
    <name evidence="2" type="ORF">GXW71_32550</name>
</gene>
<sequence length="56" mass="6060">MARAFGVRVIAEGIETAEQVSFLMNEGCHEAQGYYFGKPVPGDVLRSDDLQASARA</sequence>
<keyword evidence="3" id="KW-1185">Reference proteome</keyword>
<dbReference type="Gene3D" id="3.20.20.450">
    <property type="entry name" value="EAL domain"/>
    <property type="match status" value="1"/>
</dbReference>
<dbReference type="SUPFAM" id="SSF141868">
    <property type="entry name" value="EAL domain-like"/>
    <property type="match status" value="1"/>
</dbReference>
<organism evidence="2 3">
    <name type="scientific">Plastoroseomonas hellenica</name>
    <dbReference type="NCBI Taxonomy" id="2687306"/>
    <lineage>
        <taxon>Bacteria</taxon>
        <taxon>Pseudomonadati</taxon>
        <taxon>Pseudomonadota</taxon>
        <taxon>Alphaproteobacteria</taxon>
        <taxon>Acetobacterales</taxon>
        <taxon>Acetobacteraceae</taxon>
        <taxon>Plastoroseomonas</taxon>
    </lineage>
</organism>
<dbReference type="InterPro" id="IPR001633">
    <property type="entry name" value="EAL_dom"/>
</dbReference>
<feature type="domain" description="EAL" evidence="1">
    <location>
        <begin position="1"/>
        <end position="53"/>
    </location>
</feature>
<reference evidence="3" key="1">
    <citation type="journal article" date="2021" name="Syst. Appl. Microbiol.">
        <title>Roseomonas hellenica sp. nov., isolated from roots of wild-growing Alkanna tinctoria.</title>
        <authorList>
            <person name="Rat A."/>
            <person name="Naranjo H.D."/>
            <person name="Lebbe L."/>
            <person name="Cnockaert M."/>
            <person name="Krigas N."/>
            <person name="Grigoriadou K."/>
            <person name="Maloupa E."/>
            <person name="Willems A."/>
        </authorList>
    </citation>
    <scope>NUCLEOTIDE SEQUENCE [LARGE SCALE GENOMIC DNA]</scope>
    <source>
        <strain evidence="3">LMG 31523</strain>
    </source>
</reference>
<dbReference type="PANTHER" id="PTHR33121:SF70">
    <property type="entry name" value="SIGNALING PROTEIN YKOW"/>
    <property type="match status" value="1"/>
</dbReference>
<dbReference type="InterPro" id="IPR035919">
    <property type="entry name" value="EAL_sf"/>
</dbReference>
<name>A0ABS5F988_9PROT</name>
<evidence type="ECO:0000259" key="1">
    <source>
        <dbReference type="PROSITE" id="PS50883"/>
    </source>
</evidence>
<dbReference type="PROSITE" id="PS50883">
    <property type="entry name" value="EAL"/>
    <property type="match status" value="1"/>
</dbReference>
<dbReference type="InterPro" id="IPR050706">
    <property type="entry name" value="Cyclic-di-GMP_PDE-like"/>
</dbReference>
<evidence type="ECO:0000313" key="2">
    <source>
        <dbReference type="EMBL" id="MBR0669126.1"/>
    </source>
</evidence>